<dbReference type="GO" id="GO:0000479">
    <property type="term" value="P:endonucleolytic cleavage of tricistronic rRNA transcript (SSU-rRNA, 5.8S rRNA, LSU-rRNA)"/>
    <property type="evidence" value="ECO:0007669"/>
    <property type="project" value="TreeGrafter"/>
</dbReference>
<dbReference type="GO" id="GO:0030688">
    <property type="term" value="C:preribosome, small subunit precursor"/>
    <property type="evidence" value="ECO:0007669"/>
    <property type="project" value="TreeGrafter"/>
</dbReference>
<dbReference type="InterPro" id="IPR007034">
    <property type="entry name" value="BMS1_TSR1_C"/>
</dbReference>
<dbReference type="Proteomes" id="UP000886595">
    <property type="component" value="Unassembled WGS sequence"/>
</dbReference>
<dbReference type="SMART" id="SM01362">
    <property type="entry name" value="DUF663"/>
    <property type="match status" value="1"/>
</dbReference>
<dbReference type="EMBL" id="JAAMPC010000004">
    <property type="protein sequence ID" value="KAG2313933.1"/>
    <property type="molecule type" value="Genomic_DNA"/>
</dbReference>
<dbReference type="PANTHER" id="PTHR12858">
    <property type="entry name" value="RIBOSOME BIOGENESIS PROTEIN"/>
    <property type="match status" value="1"/>
</dbReference>
<comment type="caution">
    <text evidence="3">The sequence shown here is derived from an EMBL/GenBank/DDBJ whole genome shotgun (WGS) entry which is preliminary data.</text>
</comment>
<dbReference type="GO" id="GO:0003924">
    <property type="term" value="F:GTPase activity"/>
    <property type="evidence" value="ECO:0007669"/>
    <property type="project" value="TreeGrafter"/>
</dbReference>
<evidence type="ECO:0000313" key="3">
    <source>
        <dbReference type="EMBL" id="KAG2313933.1"/>
    </source>
</evidence>
<dbReference type="InterPro" id="IPR039761">
    <property type="entry name" value="Bms1/Tsr1"/>
</dbReference>
<evidence type="ECO:0000259" key="2">
    <source>
        <dbReference type="SMART" id="SM01362"/>
    </source>
</evidence>
<feature type="region of interest" description="Disordered" evidence="1">
    <location>
        <begin position="1"/>
        <end position="33"/>
    </location>
</feature>
<dbReference type="Pfam" id="PF04950">
    <property type="entry name" value="RIBIOP_C"/>
    <property type="match status" value="2"/>
</dbReference>
<gene>
    <name evidence="3" type="ORF">Bca52824_017055</name>
</gene>
<dbReference type="GO" id="GO:0005525">
    <property type="term" value="F:GTP binding"/>
    <property type="evidence" value="ECO:0007669"/>
    <property type="project" value="TreeGrafter"/>
</dbReference>
<dbReference type="AlphaFoldDB" id="A0A8X7VMU5"/>
<feature type="compositionally biased region" description="Basic and acidic residues" evidence="1">
    <location>
        <begin position="1"/>
        <end position="17"/>
    </location>
</feature>
<dbReference type="OrthoDB" id="119302at2759"/>
<dbReference type="PANTHER" id="PTHR12858:SF1">
    <property type="entry name" value="PRE-RRNA-PROCESSING PROTEIN TSR1 HOMOLOG"/>
    <property type="match status" value="1"/>
</dbReference>
<keyword evidence="4" id="KW-1185">Reference proteome</keyword>
<dbReference type="GO" id="GO:0000462">
    <property type="term" value="P:maturation of SSU-rRNA from tricistronic rRNA transcript (SSU-rRNA, 5.8S rRNA, LSU-rRNA)"/>
    <property type="evidence" value="ECO:0007669"/>
    <property type="project" value="TreeGrafter"/>
</dbReference>
<evidence type="ECO:0000256" key="1">
    <source>
        <dbReference type="SAM" id="MobiDB-lite"/>
    </source>
</evidence>
<proteinExistence type="predicted"/>
<evidence type="ECO:0000313" key="4">
    <source>
        <dbReference type="Proteomes" id="UP000886595"/>
    </source>
</evidence>
<protein>
    <recommendedName>
        <fullName evidence="2">Ribosome biogenesis protein BMS1/TSR1 C-terminal domain-containing protein</fullName>
    </recommendedName>
</protein>
<feature type="domain" description="Ribosome biogenesis protein BMS1/TSR1 C-terminal" evidence="2">
    <location>
        <begin position="1"/>
        <end position="304"/>
    </location>
</feature>
<name>A0A8X7VMU5_BRACI</name>
<organism evidence="3 4">
    <name type="scientific">Brassica carinata</name>
    <name type="common">Ethiopian mustard</name>
    <name type="synonym">Abyssinian cabbage</name>
    <dbReference type="NCBI Taxonomy" id="52824"/>
    <lineage>
        <taxon>Eukaryota</taxon>
        <taxon>Viridiplantae</taxon>
        <taxon>Streptophyta</taxon>
        <taxon>Embryophyta</taxon>
        <taxon>Tracheophyta</taxon>
        <taxon>Spermatophyta</taxon>
        <taxon>Magnoliopsida</taxon>
        <taxon>eudicotyledons</taxon>
        <taxon>Gunneridae</taxon>
        <taxon>Pentapetalae</taxon>
        <taxon>rosids</taxon>
        <taxon>malvids</taxon>
        <taxon>Brassicales</taxon>
        <taxon>Brassicaceae</taxon>
        <taxon>Brassiceae</taxon>
        <taxon>Brassica</taxon>
    </lineage>
</organism>
<accession>A0A8X7VMU5</accession>
<dbReference type="GO" id="GO:0034511">
    <property type="term" value="F:U3 snoRNA binding"/>
    <property type="evidence" value="ECO:0007669"/>
    <property type="project" value="TreeGrafter"/>
</dbReference>
<reference evidence="3 4" key="1">
    <citation type="submission" date="2020-02" db="EMBL/GenBank/DDBJ databases">
        <authorList>
            <person name="Ma Q."/>
            <person name="Huang Y."/>
            <person name="Song X."/>
            <person name="Pei D."/>
        </authorList>
    </citation>
    <scope>NUCLEOTIDE SEQUENCE [LARGE SCALE GENOMIC DNA]</scope>
    <source>
        <strain evidence="3">Sxm20200214</strain>
        <tissue evidence="3">Leaf</tissue>
    </source>
</reference>
<sequence length="308" mass="34715">MMDDESLTREQYEDQMNKIKNAHSEDEEFPDEVETPIDQLARKRFAKTQKLVLMQALKMEEESRDDCLPTGSYVRLNIKEVPIVAASTLSSLVNMKPIITFGLLQHESKMSVLHFSVKKFNGYEDSIKTKEELMFHDGFLPICCKVGKFIPVSSKCNTFSCLQIFSNNGGVKPYRPVFSTDNHKMERFLHPGRFSLASLYGPISFPSFPLVVLKISEGSDAPAVAALGSLKSIEPNKIIKKKIILTGYPQRVSKMKASVRYMFHNPEDVRWFKPVEVLSKCGRRGRVREPVGTHGAMKCIFNGVGAAT</sequence>